<dbReference type="AlphaFoldDB" id="A0AAV9JUC5"/>
<feature type="compositionally biased region" description="Basic residues" evidence="2">
    <location>
        <begin position="665"/>
        <end position="674"/>
    </location>
</feature>
<organism evidence="3 4">
    <name type="scientific">Oleoguttula mirabilis</name>
    <dbReference type="NCBI Taxonomy" id="1507867"/>
    <lineage>
        <taxon>Eukaryota</taxon>
        <taxon>Fungi</taxon>
        <taxon>Dikarya</taxon>
        <taxon>Ascomycota</taxon>
        <taxon>Pezizomycotina</taxon>
        <taxon>Dothideomycetes</taxon>
        <taxon>Dothideomycetidae</taxon>
        <taxon>Mycosphaerellales</taxon>
        <taxon>Teratosphaeriaceae</taxon>
        <taxon>Oleoguttula</taxon>
    </lineage>
</organism>
<dbReference type="Pfam" id="PF12796">
    <property type="entry name" value="Ank_2"/>
    <property type="match status" value="1"/>
</dbReference>
<feature type="compositionally biased region" description="Polar residues" evidence="2">
    <location>
        <begin position="731"/>
        <end position="743"/>
    </location>
</feature>
<dbReference type="PANTHER" id="PTHR24149">
    <property type="entry name" value="ANKYRIN REPEAT DOMAIN-CONTAINING PROTEIN 12"/>
    <property type="match status" value="1"/>
</dbReference>
<dbReference type="InterPro" id="IPR053210">
    <property type="entry name" value="ANKRD12"/>
</dbReference>
<feature type="region of interest" description="Disordered" evidence="2">
    <location>
        <begin position="813"/>
        <end position="859"/>
    </location>
</feature>
<feature type="repeat" description="ANK" evidence="1">
    <location>
        <begin position="413"/>
        <end position="445"/>
    </location>
</feature>
<dbReference type="Gene3D" id="1.25.40.20">
    <property type="entry name" value="Ankyrin repeat-containing domain"/>
    <property type="match status" value="1"/>
</dbReference>
<feature type="region of interest" description="Disordered" evidence="2">
    <location>
        <begin position="1"/>
        <end position="342"/>
    </location>
</feature>
<dbReference type="SUPFAM" id="SSF48403">
    <property type="entry name" value="Ankyrin repeat"/>
    <property type="match status" value="1"/>
</dbReference>
<dbReference type="Proteomes" id="UP001324427">
    <property type="component" value="Unassembled WGS sequence"/>
</dbReference>
<evidence type="ECO:0000256" key="2">
    <source>
        <dbReference type="SAM" id="MobiDB-lite"/>
    </source>
</evidence>
<feature type="repeat" description="ANK" evidence="1">
    <location>
        <begin position="380"/>
        <end position="412"/>
    </location>
</feature>
<feature type="compositionally biased region" description="Basic and acidic residues" evidence="2">
    <location>
        <begin position="606"/>
        <end position="615"/>
    </location>
</feature>
<dbReference type="EMBL" id="JAVFHQ010000007">
    <property type="protein sequence ID" value="KAK4548640.1"/>
    <property type="molecule type" value="Genomic_DNA"/>
</dbReference>
<feature type="compositionally biased region" description="Basic and acidic residues" evidence="2">
    <location>
        <begin position="88"/>
        <end position="99"/>
    </location>
</feature>
<feature type="region of interest" description="Disordered" evidence="2">
    <location>
        <begin position="634"/>
        <end position="777"/>
    </location>
</feature>
<evidence type="ECO:0000313" key="4">
    <source>
        <dbReference type="Proteomes" id="UP001324427"/>
    </source>
</evidence>
<comment type="caution">
    <text evidence="3">The sequence shown here is derived from an EMBL/GenBank/DDBJ whole genome shotgun (WGS) entry which is preliminary data.</text>
</comment>
<proteinExistence type="predicted"/>
<gene>
    <name evidence="3" type="ORF">LTR36_009551</name>
</gene>
<dbReference type="GO" id="GO:0005654">
    <property type="term" value="C:nucleoplasm"/>
    <property type="evidence" value="ECO:0007669"/>
    <property type="project" value="TreeGrafter"/>
</dbReference>
<dbReference type="InterPro" id="IPR002110">
    <property type="entry name" value="Ankyrin_rpt"/>
</dbReference>
<feature type="compositionally biased region" description="Polar residues" evidence="2">
    <location>
        <begin position="134"/>
        <end position="151"/>
    </location>
</feature>
<keyword evidence="4" id="KW-1185">Reference proteome</keyword>
<feature type="compositionally biased region" description="Acidic residues" evidence="2">
    <location>
        <begin position="51"/>
        <end position="60"/>
    </location>
</feature>
<dbReference type="PANTHER" id="PTHR24149:SF14">
    <property type="entry name" value="ANKYRIN REPEAT DOMAIN 12"/>
    <property type="match status" value="1"/>
</dbReference>
<dbReference type="PROSITE" id="PS50088">
    <property type="entry name" value="ANK_REPEAT"/>
    <property type="match status" value="2"/>
</dbReference>
<feature type="compositionally biased region" description="Low complexity" evidence="2">
    <location>
        <begin position="169"/>
        <end position="186"/>
    </location>
</feature>
<evidence type="ECO:0000313" key="3">
    <source>
        <dbReference type="EMBL" id="KAK4548640.1"/>
    </source>
</evidence>
<reference evidence="3 4" key="1">
    <citation type="submission" date="2021-11" db="EMBL/GenBank/DDBJ databases">
        <title>Black yeast isolated from Biological Soil Crust.</title>
        <authorList>
            <person name="Kurbessoian T."/>
        </authorList>
    </citation>
    <scope>NUCLEOTIDE SEQUENCE [LARGE SCALE GENOMIC DNA]</scope>
    <source>
        <strain evidence="3 4">CCFEE 5522</strain>
    </source>
</reference>
<dbReference type="SMART" id="SM00248">
    <property type="entry name" value="ANK"/>
    <property type="match status" value="4"/>
</dbReference>
<feature type="region of interest" description="Disordered" evidence="2">
    <location>
        <begin position="596"/>
        <end position="615"/>
    </location>
</feature>
<evidence type="ECO:0000256" key="1">
    <source>
        <dbReference type="PROSITE-ProRule" id="PRU00023"/>
    </source>
</evidence>
<accession>A0AAV9JUC5</accession>
<protein>
    <submittedName>
        <fullName evidence="3">Uncharacterized protein</fullName>
    </submittedName>
</protein>
<dbReference type="PROSITE" id="PS50297">
    <property type="entry name" value="ANK_REP_REGION"/>
    <property type="match status" value="2"/>
</dbReference>
<feature type="compositionally biased region" description="Basic and acidic residues" evidence="2">
    <location>
        <begin position="228"/>
        <end position="238"/>
    </location>
</feature>
<sequence length="1131" mass="125589">MNGSRSPDAYRKAADNVSQHVDAPTGSTGHRSPEPAKPLTEEQTVQAAGEQDAEWEDDPEPVVRKQHVIANGGDDDANSEAETLIDSPVKKREAEKNEAQKAVTVVRPEKAAKSRIGSLPVPGDDDDDEESVATPLQSTEMSETKAGSSADASHEEDDELDVGSDKENSSSGSLSSAHSCLSNAASRASSMTRALSERPDLSRSGSGSLNPRKRKHRASSVGFPRKRQSMEPPKEKIRGIQSEDNAFRDRSPSPKLRSHRRTASMQSAFVDGAAAEGASRKRRAATQFPVRDPKTARSGWEESDASSETASHGHPDIRRPQRGIGRSTSTPGRPVPREHKRHVNKYGFTRLAEACEIADLDAVREWREKDPDQLELAEFAGNKPLQIAALNGNDEVVSYLIEQGCQIDCANVDKDTPLIDAAENGHLEVVRILLSAGVDPMRQNLKGQQALDVVTNETDDADEIRLALRHAIESWTSDDAKQRREEEEENRHRAGPTKELHFMARSYENLLRLVTNNDRTGVREFLDARVPVDNIIIAAAAKTGDQYLVNMLLAEMTEKKARSKAHKPMLAVLGTSHFDMVKLLTELDQFDPTYTSRQGKTWAEQAEDKNGPNWRQERELFQRLYDDRIRVTVRRSSSPVTKREGGKRRVAQDHMDDDSDNTQAPKRKNIRRLMSRRDMRAASGKPLSDTDSEEDASTSDTNAPAVDPEPVRRETSMKPPASPGQRRTVVRQRTNSSSAQSAEIPSPKQRRRSSSLRGSQDMALPTVEEKGEENGDQQLDMEKQKAAEAMFAVQEAQRLWAIRREEEAAEAEVKRAERAQHEASKAEEAREAEEARKREIAEQARRAGEEARRAEEARKAEEVRKQREVEMDDARRAHLQDILAALPTALTHVLNPDLVFEYEGVGALSYLQRQFLPLLVLRDDAEGPWVLNAQAAPLLGKKGLELLLPRTYSLDFDLSLTRNWITHSDFSPREQGNVQCVISALTKHEGRHDRLAPDNVSFRGDVEMEDDWAAELARTAQRLNAVNEAKAKLGKGSVVPLYCVKLSDVLANVDPLLHDCPIDARFLTPTAGSVEVAASLERRGIEGFVPRAGAFFDGARVLRTYRPGRVGREDSVEPVVGWTDVVVVHEK</sequence>
<keyword evidence="1" id="KW-0040">ANK repeat</keyword>
<name>A0AAV9JUC5_9PEZI</name>
<dbReference type="InterPro" id="IPR036770">
    <property type="entry name" value="Ankyrin_rpt-contain_sf"/>
</dbReference>